<reference evidence="2 3" key="1">
    <citation type="submission" date="2016-08" db="EMBL/GenBank/DDBJ databases">
        <title>A Parts List for Fungal Cellulosomes Revealed by Comparative Genomics.</title>
        <authorList>
            <consortium name="DOE Joint Genome Institute"/>
            <person name="Haitjema C.H."/>
            <person name="Gilmore S.P."/>
            <person name="Henske J.K."/>
            <person name="Solomon K.V."/>
            <person name="De Groot R."/>
            <person name="Kuo A."/>
            <person name="Mondo S.J."/>
            <person name="Salamov A.A."/>
            <person name="Labutti K."/>
            <person name="Zhao Z."/>
            <person name="Chiniquy J."/>
            <person name="Barry K."/>
            <person name="Brewer H.M."/>
            <person name="Purvine S.O."/>
            <person name="Wright A.T."/>
            <person name="Boxma B."/>
            <person name="Van Alen T."/>
            <person name="Hackstein J.H."/>
            <person name="Baker S.E."/>
            <person name="Grigoriev I.V."/>
            <person name="O'Malley M.A."/>
        </authorList>
    </citation>
    <scope>NUCLEOTIDE SEQUENCE [LARGE SCALE GENOMIC DNA]</scope>
    <source>
        <strain evidence="2 3">G1</strain>
    </source>
</reference>
<comment type="caution">
    <text evidence="2">The sequence shown here is derived from an EMBL/GenBank/DDBJ whole genome shotgun (WGS) entry which is preliminary data.</text>
</comment>
<keyword evidence="1" id="KW-0175">Coiled coil</keyword>
<evidence type="ECO:0000313" key="2">
    <source>
        <dbReference type="EMBL" id="ORY22722.1"/>
    </source>
</evidence>
<protein>
    <submittedName>
        <fullName evidence="2">Uncharacterized protein</fullName>
    </submittedName>
</protein>
<dbReference type="AlphaFoldDB" id="A0A1Y2AJR2"/>
<organism evidence="2 3">
    <name type="scientific">Neocallimastix californiae</name>
    <dbReference type="NCBI Taxonomy" id="1754190"/>
    <lineage>
        <taxon>Eukaryota</taxon>
        <taxon>Fungi</taxon>
        <taxon>Fungi incertae sedis</taxon>
        <taxon>Chytridiomycota</taxon>
        <taxon>Chytridiomycota incertae sedis</taxon>
        <taxon>Neocallimastigomycetes</taxon>
        <taxon>Neocallimastigales</taxon>
        <taxon>Neocallimastigaceae</taxon>
        <taxon>Neocallimastix</taxon>
    </lineage>
</organism>
<proteinExistence type="predicted"/>
<evidence type="ECO:0000313" key="3">
    <source>
        <dbReference type="Proteomes" id="UP000193920"/>
    </source>
</evidence>
<feature type="non-terminal residue" evidence="2">
    <location>
        <position position="1"/>
    </location>
</feature>
<dbReference type="OrthoDB" id="2120264at2759"/>
<evidence type="ECO:0000256" key="1">
    <source>
        <dbReference type="SAM" id="Coils"/>
    </source>
</evidence>
<accession>A0A1Y2AJR2</accession>
<dbReference type="EMBL" id="MCOG01000243">
    <property type="protein sequence ID" value="ORY22722.1"/>
    <property type="molecule type" value="Genomic_DNA"/>
</dbReference>
<dbReference type="Proteomes" id="UP000193920">
    <property type="component" value="Unassembled WGS sequence"/>
</dbReference>
<gene>
    <name evidence="2" type="ORF">LY90DRAFT_675763</name>
</gene>
<sequence length="182" mass="20838">MSNSENLKIISIAKKHQNRIFSYKEKTTKLVQTNETKHIISISNHILMTLYNVITYLSNPNIAGGVENIPSSLLVACWSSISGAYYCLAEGNIIDNDCQNSWINFNQLLSSKSSVSFNGNLECNHHFFEGYNIFRMASFELFSLLSHLKTNIKFDNLLKENENFTKKFNNLEKAINQLKDEK</sequence>
<name>A0A1Y2AJR2_9FUNG</name>
<feature type="coiled-coil region" evidence="1">
    <location>
        <begin position="154"/>
        <end position="181"/>
    </location>
</feature>
<keyword evidence="3" id="KW-1185">Reference proteome</keyword>